<keyword evidence="9" id="KW-1185">Reference proteome</keyword>
<dbReference type="SFLD" id="SFLDS00003">
    <property type="entry name" value="Haloacid_Dehalogenase"/>
    <property type="match status" value="1"/>
</dbReference>
<evidence type="ECO:0000256" key="4">
    <source>
        <dbReference type="ARBA" id="ARBA00019531"/>
    </source>
</evidence>
<comment type="cofactor">
    <cofactor evidence="1">
        <name>Mg(2+)</name>
        <dbReference type="ChEBI" id="CHEBI:18420"/>
    </cofactor>
</comment>
<comment type="similarity">
    <text evidence="3">Belongs to the HAD-like hydrolase superfamily.</text>
</comment>
<protein>
    <recommendedName>
        <fullName evidence="4">Glyceraldehyde 3-phosphate phosphatase</fullName>
    </recommendedName>
</protein>
<keyword evidence="5" id="KW-0479">Metal-binding</keyword>
<dbReference type="GO" id="GO:0016791">
    <property type="term" value="F:phosphatase activity"/>
    <property type="evidence" value="ECO:0007669"/>
    <property type="project" value="TreeGrafter"/>
</dbReference>
<evidence type="ECO:0000256" key="5">
    <source>
        <dbReference type="ARBA" id="ARBA00022723"/>
    </source>
</evidence>
<comment type="function">
    <text evidence="2">Catalyzes the dephosphorylation of D,L-glyceraldehyde 3-phosphate in vitro.</text>
</comment>
<evidence type="ECO:0000313" key="9">
    <source>
        <dbReference type="Proteomes" id="UP000253099"/>
    </source>
</evidence>
<accession>A0A366M951</accession>
<evidence type="ECO:0000256" key="6">
    <source>
        <dbReference type="ARBA" id="ARBA00022801"/>
    </source>
</evidence>
<dbReference type="Gene3D" id="1.10.150.520">
    <property type="match status" value="1"/>
</dbReference>
<dbReference type="AlphaFoldDB" id="A0A366M951"/>
<dbReference type="NCBIfam" id="TIGR02253">
    <property type="entry name" value="CTE7"/>
    <property type="match status" value="1"/>
</dbReference>
<dbReference type="Proteomes" id="UP000253099">
    <property type="component" value="Unassembled WGS sequence"/>
</dbReference>
<dbReference type="PRINTS" id="PR00413">
    <property type="entry name" value="HADHALOGNASE"/>
</dbReference>
<comment type="caution">
    <text evidence="8">The sequence shown here is derived from an EMBL/GenBank/DDBJ whole genome shotgun (WGS) entry which is preliminary data.</text>
</comment>
<name>A0A366M951_9EURY</name>
<dbReference type="NCBIfam" id="TIGR01549">
    <property type="entry name" value="HAD-SF-IA-v1"/>
    <property type="match status" value="1"/>
</dbReference>
<keyword evidence="6 8" id="KW-0378">Hydrolase</keyword>
<dbReference type="Gene3D" id="3.40.50.1000">
    <property type="entry name" value="HAD superfamily/HAD-like"/>
    <property type="match status" value="1"/>
</dbReference>
<keyword evidence="7" id="KW-0460">Magnesium</keyword>
<dbReference type="InterPro" id="IPR051400">
    <property type="entry name" value="HAD-like_hydrolase"/>
</dbReference>
<dbReference type="GO" id="GO:0046872">
    <property type="term" value="F:metal ion binding"/>
    <property type="evidence" value="ECO:0007669"/>
    <property type="project" value="UniProtKB-KW"/>
</dbReference>
<dbReference type="InterPro" id="IPR041492">
    <property type="entry name" value="HAD_2"/>
</dbReference>
<dbReference type="InterPro" id="IPR036412">
    <property type="entry name" value="HAD-like_sf"/>
</dbReference>
<dbReference type="InterPro" id="IPR006439">
    <property type="entry name" value="HAD-SF_hydro_IA"/>
</dbReference>
<dbReference type="Pfam" id="PF13419">
    <property type="entry name" value="HAD_2"/>
    <property type="match status" value="1"/>
</dbReference>
<dbReference type="InterPro" id="IPR011950">
    <property type="entry name" value="HAD-SF_hydro_IA_CTE7"/>
</dbReference>
<dbReference type="PANTHER" id="PTHR46470:SF2">
    <property type="entry name" value="GLYCERALDEHYDE 3-PHOSPHATE PHOSPHATASE"/>
    <property type="match status" value="1"/>
</dbReference>
<dbReference type="SFLD" id="SFLDG01129">
    <property type="entry name" value="C1.5:_HAD__Beta-PGM__Phosphata"/>
    <property type="match status" value="1"/>
</dbReference>
<evidence type="ECO:0000313" key="8">
    <source>
        <dbReference type="EMBL" id="RBQ22726.1"/>
    </source>
</evidence>
<organism evidence="8 9">
    <name type="scientific">Candidatus Methanobinarius endosymbioticus</name>
    <dbReference type="NCBI Taxonomy" id="2006182"/>
    <lineage>
        <taxon>Archaea</taxon>
        <taxon>Methanobacteriati</taxon>
        <taxon>Methanobacteriota</taxon>
        <taxon>Methanomada group</taxon>
        <taxon>Methanobacteria</taxon>
        <taxon>Methanobacteriales</taxon>
        <taxon>Methanobacteriaceae</taxon>
        <taxon>Candidatus Methanobinarius</taxon>
    </lineage>
</organism>
<dbReference type="InterPro" id="IPR023214">
    <property type="entry name" value="HAD_sf"/>
</dbReference>
<evidence type="ECO:0000256" key="7">
    <source>
        <dbReference type="ARBA" id="ARBA00022842"/>
    </source>
</evidence>
<evidence type="ECO:0000256" key="1">
    <source>
        <dbReference type="ARBA" id="ARBA00001946"/>
    </source>
</evidence>
<dbReference type="GO" id="GO:0044281">
    <property type="term" value="P:small molecule metabolic process"/>
    <property type="evidence" value="ECO:0007669"/>
    <property type="project" value="UniProtKB-ARBA"/>
</dbReference>
<proteinExistence type="inferred from homology"/>
<dbReference type="EMBL" id="NIZT01000047">
    <property type="protein sequence ID" value="RBQ22726.1"/>
    <property type="molecule type" value="Genomic_DNA"/>
</dbReference>
<sequence length="224" mass="25480">MEKAIFFDIDGTLLDTSSFVEVARKSAIDIMIENGLPSTKDETYSLLKEIIAEKGSNYDKHFNVLTERICGKEDYRLVALGMVTYHNVKFALLRPFSKTIRVLIYLKNKGYKLGVISNGITKKQWEKLVRLDIHDFFEEVITSGEVGFEKPQKEIFEEALNRMGCKAENSIMIGNKVEIDIMGAIHAGMSAILVNYEYDPKSKKLLKNFDIKIIDNIGEVEDVL</sequence>
<evidence type="ECO:0000256" key="3">
    <source>
        <dbReference type="ARBA" id="ARBA00007958"/>
    </source>
</evidence>
<reference evidence="8 9" key="1">
    <citation type="submission" date="2018-06" db="EMBL/GenBank/DDBJ databases">
        <title>Genomic insight into two independent archaeal endosymbiosis events.</title>
        <authorList>
            <person name="Lind A.E."/>
            <person name="Lewis W.H."/>
            <person name="Spang A."/>
            <person name="Guy L."/>
            <person name="Embley M.T."/>
            <person name="Ettema T.J.G."/>
        </authorList>
    </citation>
    <scope>NUCLEOTIDE SEQUENCE [LARGE SCALE GENOMIC DNA]</scope>
    <source>
        <strain evidence="8">NOE</strain>
    </source>
</reference>
<dbReference type="PANTHER" id="PTHR46470">
    <property type="entry name" value="N-ACYLNEURAMINATE-9-PHOSPHATASE"/>
    <property type="match status" value="1"/>
</dbReference>
<evidence type="ECO:0000256" key="2">
    <source>
        <dbReference type="ARBA" id="ARBA00003513"/>
    </source>
</evidence>
<gene>
    <name evidence="8" type="ORF">ALNOE001_15670</name>
</gene>
<dbReference type="SUPFAM" id="SSF56784">
    <property type="entry name" value="HAD-like"/>
    <property type="match status" value="1"/>
</dbReference>